<dbReference type="AlphaFoldDB" id="A0AAN7ZCN5"/>
<sequence>MSTLISSQSEIMKARSEMELAEKRGRFMRSASIDRIMQFNLYICAQYYYPLPAIISWLKSSQTMLHAQFDRYITLFKTTFMFAIFSVHANMKRYLSTICCQKLQIVSVYLGVFAIFAQFLVCLYFMCNIYLPLGLIFQVGCISIISYVNVISSLFYLKTESKK</sequence>
<accession>A0AAN7ZCN5</accession>
<evidence type="ECO:0000256" key="1">
    <source>
        <dbReference type="SAM" id="Phobius"/>
    </source>
</evidence>
<keyword evidence="1" id="KW-0812">Transmembrane</keyword>
<feature type="transmembrane region" description="Helical" evidence="1">
    <location>
        <begin position="72"/>
        <end position="91"/>
    </location>
</feature>
<reference evidence="2 3" key="1">
    <citation type="journal article" date="2024" name="Insects">
        <title>An Improved Chromosome-Level Genome Assembly of the Firefly Pyrocoelia pectoralis.</title>
        <authorList>
            <person name="Fu X."/>
            <person name="Meyer-Rochow V.B."/>
            <person name="Ballantyne L."/>
            <person name="Zhu X."/>
        </authorList>
    </citation>
    <scope>NUCLEOTIDE SEQUENCE [LARGE SCALE GENOMIC DNA]</scope>
    <source>
        <strain evidence="2">XCY_ONT2</strain>
    </source>
</reference>
<keyword evidence="1" id="KW-0472">Membrane</keyword>
<keyword evidence="3" id="KW-1185">Reference proteome</keyword>
<feature type="transmembrane region" description="Helical" evidence="1">
    <location>
        <begin position="39"/>
        <end position="60"/>
    </location>
</feature>
<evidence type="ECO:0000313" key="3">
    <source>
        <dbReference type="Proteomes" id="UP001329430"/>
    </source>
</evidence>
<gene>
    <name evidence="2" type="ORF">RI129_012982</name>
</gene>
<protein>
    <submittedName>
        <fullName evidence="2">Uncharacterized protein</fullName>
    </submittedName>
</protein>
<feature type="transmembrane region" description="Helical" evidence="1">
    <location>
        <begin position="132"/>
        <end position="157"/>
    </location>
</feature>
<evidence type="ECO:0000313" key="2">
    <source>
        <dbReference type="EMBL" id="KAK5638687.1"/>
    </source>
</evidence>
<comment type="caution">
    <text evidence="2">The sequence shown here is derived from an EMBL/GenBank/DDBJ whole genome shotgun (WGS) entry which is preliminary data.</text>
</comment>
<name>A0AAN7ZCN5_9COLE</name>
<proteinExistence type="predicted"/>
<dbReference type="Proteomes" id="UP001329430">
    <property type="component" value="Chromosome 10"/>
</dbReference>
<feature type="transmembrane region" description="Helical" evidence="1">
    <location>
        <begin position="103"/>
        <end position="126"/>
    </location>
</feature>
<dbReference type="EMBL" id="JAVRBK010000010">
    <property type="protein sequence ID" value="KAK5638687.1"/>
    <property type="molecule type" value="Genomic_DNA"/>
</dbReference>
<keyword evidence="1" id="KW-1133">Transmembrane helix</keyword>
<organism evidence="2 3">
    <name type="scientific">Pyrocoelia pectoralis</name>
    <dbReference type="NCBI Taxonomy" id="417401"/>
    <lineage>
        <taxon>Eukaryota</taxon>
        <taxon>Metazoa</taxon>
        <taxon>Ecdysozoa</taxon>
        <taxon>Arthropoda</taxon>
        <taxon>Hexapoda</taxon>
        <taxon>Insecta</taxon>
        <taxon>Pterygota</taxon>
        <taxon>Neoptera</taxon>
        <taxon>Endopterygota</taxon>
        <taxon>Coleoptera</taxon>
        <taxon>Polyphaga</taxon>
        <taxon>Elateriformia</taxon>
        <taxon>Elateroidea</taxon>
        <taxon>Lampyridae</taxon>
        <taxon>Lampyrinae</taxon>
        <taxon>Pyrocoelia</taxon>
    </lineage>
</organism>